<sequence>MRQLTIIIAIVAVLQLTVSCGGDEKKAMVTDVTPVNVTISETVNSEDAPSLVASGKIEAEQSANLSTRMMGYVNDVKVKVGDKVSKGQLLVSINNSDLVAKKAQAEAGVLQAQAGYGNAAKDYKRFKTLFAQNSASQKELDDMTSRYEMAKAGLEVAQQMKKEVVAQFTYTNISAPFSGVVTNKFVKEGDMANPGMPLVSIESPSKLQVTAMVSESQIDKIETGMKVKVMVKSVAAILGGTVSEVSMSAKNTGGQFLVKVDITEAPESILPGMYVNVKFPVTEGAKAATVYVPKEALIQRGQLTGIYTISSQQTAVLRWLRLGKTFGDKVEILSGLSADEQYIVKAEGKLYNGVNVTIK</sequence>
<reference evidence="3" key="1">
    <citation type="submission" date="2022-07" db="EMBL/GenBank/DDBJ databases">
        <title>Taxonomy of Novel Oxalotrophic and Methylotrophic Bacteria.</title>
        <authorList>
            <person name="Sahin N."/>
            <person name="Tani A."/>
        </authorList>
    </citation>
    <scope>NUCLEOTIDE SEQUENCE</scope>
    <source>
        <strain evidence="3">AM327</strain>
    </source>
</reference>
<dbReference type="Gene3D" id="2.40.30.170">
    <property type="match status" value="1"/>
</dbReference>
<dbReference type="InterPro" id="IPR058647">
    <property type="entry name" value="BSH_CzcB-like"/>
</dbReference>
<gene>
    <name evidence="3" type="ORF">NBRC110019_05660</name>
</gene>
<evidence type="ECO:0000313" key="3">
    <source>
        <dbReference type="EMBL" id="GLB51527.1"/>
    </source>
</evidence>
<protein>
    <submittedName>
        <fullName evidence="3">RND transporter</fullName>
    </submittedName>
</protein>
<dbReference type="AlphaFoldDB" id="A0A9W6B477"/>
<evidence type="ECO:0000256" key="1">
    <source>
        <dbReference type="ARBA" id="ARBA00009477"/>
    </source>
</evidence>
<dbReference type="SUPFAM" id="SSF111369">
    <property type="entry name" value="HlyD-like secretion proteins"/>
    <property type="match status" value="1"/>
</dbReference>
<evidence type="ECO:0000313" key="4">
    <source>
        <dbReference type="Proteomes" id="UP001143545"/>
    </source>
</evidence>
<keyword evidence="4" id="KW-1185">Reference proteome</keyword>
<dbReference type="PANTHER" id="PTHR30469">
    <property type="entry name" value="MULTIDRUG RESISTANCE PROTEIN MDTA"/>
    <property type="match status" value="1"/>
</dbReference>
<comment type="similarity">
    <text evidence="1">Belongs to the membrane fusion protein (MFP) (TC 8.A.1) family.</text>
</comment>
<dbReference type="NCBIfam" id="TIGR01730">
    <property type="entry name" value="RND_mfp"/>
    <property type="match status" value="1"/>
</dbReference>
<dbReference type="Gene3D" id="2.40.420.20">
    <property type="match status" value="1"/>
</dbReference>
<comment type="caution">
    <text evidence="3">The sequence shown here is derived from an EMBL/GenBank/DDBJ whole genome shotgun (WGS) entry which is preliminary data.</text>
</comment>
<dbReference type="Gene3D" id="1.10.287.470">
    <property type="entry name" value="Helix hairpin bin"/>
    <property type="match status" value="1"/>
</dbReference>
<dbReference type="EMBL" id="BRVP01000003">
    <property type="protein sequence ID" value="GLB51527.1"/>
    <property type="molecule type" value="Genomic_DNA"/>
</dbReference>
<dbReference type="PROSITE" id="PS51257">
    <property type="entry name" value="PROKAR_LIPOPROTEIN"/>
    <property type="match status" value="1"/>
</dbReference>
<feature type="domain" description="CzcB-like barrel-sandwich hybrid" evidence="2">
    <location>
        <begin position="63"/>
        <end position="191"/>
    </location>
</feature>
<dbReference type="RefSeq" id="WP_281752149.1">
    <property type="nucleotide sequence ID" value="NZ_BRVP01000003.1"/>
</dbReference>
<dbReference type="Proteomes" id="UP001143545">
    <property type="component" value="Unassembled WGS sequence"/>
</dbReference>
<accession>A0A9W6B477</accession>
<dbReference type="PANTHER" id="PTHR30469:SF15">
    <property type="entry name" value="HLYD FAMILY OF SECRETION PROTEINS"/>
    <property type="match status" value="1"/>
</dbReference>
<organism evidence="3 4">
    <name type="scientific">Neptunitalea chrysea</name>
    <dbReference type="NCBI Taxonomy" id="1647581"/>
    <lineage>
        <taxon>Bacteria</taxon>
        <taxon>Pseudomonadati</taxon>
        <taxon>Bacteroidota</taxon>
        <taxon>Flavobacteriia</taxon>
        <taxon>Flavobacteriales</taxon>
        <taxon>Flavobacteriaceae</taxon>
        <taxon>Neptunitalea</taxon>
    </lineage>
</organism>
<dbReference type="GO" id="GO:0015562">
    <property type="term" value="F:efflux transmembrane transporter activity"/>
    <property type="evidence" value="ECO:0007669"/>
    <property type="project" value="TreeGrafter"/>
</dbReference>
<name>A0A9W6B477_9FLAO</name>
<dbReference type="InterPro" id="IPR006143">
    <property type="entry name" value="RND_pump_MFP"/>
</dbReference>
<dbReference type="Pfam" id="PF25973">
    <property type="entry name" value="BSH_CzcB"/>
    <property type="match status" value="1"/>
</dbReference>
<dbReference type="Gene3D" id="2.40.50.100">
    <property type="match status" value="1"/>
</dbReference>
<dbReference type="GO" id="GO:1990281">
    <property type="term" value="C:efflux pump complex"/>
    <property type="evidence" value="ECO:0007669"/>
    <property type="project" value="TreeGrafter"/>
</dbReference>
<evidence type="ECO:0000259" key="2">
    <source>
        <dbReference type="Pfam" id="PF25973"/>
    </source>
</evidence>
<proteinExistence type="inferred from homology"/>